<dbReference type="Pfam" id="PF00665">
    <property type="entry name" value="rve"/>
    <property type="match status" value="1"/>
</dbReference>
<gene>
    <name evidence="2" type="primary">gag-pol</name>
    <name evidence="2" type="ORF">CR513_39211</name>
</gene>
<keyword evidence="3" id="KW-1185">Reference proteome</keyword>
<dbReference type="InterPro" id="IPR052160">
    <property type="entry name" value="Gypsy_RT_Integrase-like"/>
</dbReference>
<dbReference type="Gene3D" id="3.30.420.10">
    <property type="entry name" value="Ribonuclease H-like superfamily/Ribonuclease H"/>
    <property type="match status" value="1"/>
</dbReference>
<protein>
    <submittedName>
        <fullName evidence="2">Gag-pol</fullName>
    </submittedName>
</protein>
<dbReference type="Proteomes" id="UP000257109">
    <property type="component" value="Unassembled WGS sequence"/>
</dbReference>
<dbReference type="AlphaFoldDB" id="A0A371FPT7"/>
<dbReference type="InterPro" id="IPR001584">
    <property type="entry name" value="Integrase_cat-core"/>
</dbReference>
<dbReference type="PROSITE" id="PS50994">
    <property type="entry name" value="INTEGRASE"/>
    <property type="match status" value="1"/>
</dbReference>
<reference evidence="2" key="1">
    <citation type="submission" date="2018-05" db="EMBL/GenBank/DDBJ databases">
        <title>Draft genome of Mucuna pruriens seed.</title>
        <authorList>
            <person name="Nnadi N.E."/>
            <person name="Vos R."/>
            <person name="Hasami M.H."/>
            <person name="Devisetty U.K."/>
            <person name="Aguiy J.C."/>
        </authorList>
    </citation>
    <scope>NUCLEOTIDE SEQUENCE [LARGE SCALE GENOMIC DNA]</scope>
    <source>
        <strain evidence="2">JCA_2017</strain>
    </source>
</reference>
<name>A0A371FPT7_MUCPR</name>
<evidence type="ECO:0000313" key="3">
    <source>
        <dbReference type="Proteomes" id="UP000257109"/>
    </source>
</evidence>
<feature type="non-terminal residue" evidence="2">
    <location>
        <position position="1"/>
    </location>
</feature>
<dbReference type="InterPro" id="IPR012337">
    <property type="entry name" value="RNaseH-like_sf"/>
</dbReference>
<dbReference type="GO" id="GO:0003676">
    <property type="term" value="F:nucleic acid binding"/>
    <property type="evidence" value="ECO:0007669"/>
    <property type="project" value="InterPro"/>
</dbReference>
<comment type="caution">
    <text evidence="2">The sequence shown here is derived from an EMBL/GenBank/DDBJ whole genome shotgun (WGS) entry which is preliminary data.</text>
</comment>
<dbReference type="EMBL" id="QJKJ01008275">
    <property type="protein sequence ID" value="RDX80262.1"/>
    <property type="molecule type" value="Genomic_DNA"/>
</dbReference>
<dbReference type="PANTHER" id="PTHR47266">
    <property type="entry name" value="ENDONUCLEASE-RELATED"/>
    <property type="match status" value="1"/>
</dbReference>
<evidence type="ECO:0000313" key="2">
    <source>
        <dbReference type="EMBL" id="RDX80262.1"/>
    </source>
</evidence>
<evidence type="ECO:0000259" key="1">
    <source>
        <dbReference type="PROSITE" id="PS50994"/>
    </source>
</evidence>
<dbReference type="GO" id="GO:0015074">
    <property type="term" value="P:DNA integration"/>
    <property type="evidence" value="ECO:0007669"/>
    <property type="project" value="InterPro"/>
</dbReference>
<feature type="domain" description="Integrase catalytic" evidence="1">
    <location>
        <begin position="71"/>
        <end position="163"/>
    </location>
</feature>
<organism evidence="2 3">
    <name type="scientific">Mucuna pruriens</name>
    <name type="common">Velvet bean</name>
    <name type="synonym">Dolichos pruriens</name>
    <dbReference type="NCBI Taxonomy" id="157652"/>
    <lineage>
        <taxon>Eukaryota</taxon>
        <taxon>Viridiplantae</taxon>
        <taxon>Streptophyta</taxon>
        <taxon>Embryophyta</taxon>
        <taxon>Tracheophyta</taxon>
        <taxon>Spermatophyta</taxon>
        <taxon>Magnoliopsida</taxon>
        <taxon>eudicotyledons</taxon>
        <taxon>Gunneridae</taxon>
        <taxon>Pentapetalae</taxon>
        <taxon>rosids</taxon>
        <taxon>fabids</taxon>
        <taxon>Fabales</taxon>
        <taxon>Fabaceae</taxon>
        <taxon>Papilionoideae</taxon>
        <taxon>50 kb inversion clade</taxon>
        <taxon>NPAAA clade</taxon>
        <taxon>indigoferoid/millettioid clade</taxon>
        <taxon>Phaseoleae</taxon>
        <taxon>Mucuna</taxon>
    </lineage>
</organism>
<accession>A0A371FPT7</accession>
<dbReference type="SUPFAM" id="SSF53098">
    <property type="entry name" value="Ribonuclease H-like"/>
    <property type="match status" value="1"/>
</dbReference>
<proteinExistence type="predicted"/>
<sequence length="163" mass="18275">MVAFHIDYQTTDSDTVASCIDNPPIAPKLSRWSDSVSCNVGNMSMGCSMEFVSTCDKCQKAGMAITKRHEMPQQPILFCEVFYVWGIDFMGPFPVSNGYSYILLVVDYVSRWVEAIATKTNDSKVVVDFLKSNIFCRFGVPKALISDQGSHFYNRAMSSLLHK</sequence>
<dbReference type="InterPro" id="IPR036397">
    <property type="entry name" value="RNaseH_sf"/>
</dbReference>
<dbReference type="OrthoDB" id="1739170at2759"/>